<gene>
    <name evidence="2" type="ORF">GCM10010964_24350</name>
</gene>
<keyword evidence="1" id="KW-0812">Transmembrane</keyword>
<accession>A0A8J3ECR6</accession>
<keyword evidence="3" id="KW-1185">Reference proteome</keyword>
<comment type="caution">
    <text evidence="2">The sequence shown here is derived from an EMBL/GenBank/DDBJ whole genome shotgun (WGS) entry which is preliminary data.</text>
</comment>
<dbReference type="Proteomes" id="UP000597507">
    <property type="component" value="Unassembled WGS sequence"/>
</dbReference>
<reference evidence="2 3" key="1">
    <citation type="journal article" date="2014" name="Int. J. Syst. Evol. Microbiol.">
        <title>Complete genome sequence of Corynebacterium casei LMG S-19264T (=DSM 44701T), isolated from a smear-ripened cheese.</title>
        <authorList>
            <consortium name="US DOE Joint Genome Institute (JGI-PGF)"/>
            <person name="Walter F."/>
            <person name="Albersmeier A."/>
            <person name="Kalinowski J."/>
            <person name="Ruckert C."/>
        </authorList>
    </citation>
    <scope>NUCLEOTIDE SEQUENCE [LARGE SCALE GENOMIC DNA]</scope>
    <source>
        <strain evidence="2 3">CGMCC 1.16330</strain>
    </source>
</reference>
<keyword evidence="1" id="KW-0472">Membrane</keyword>
<proteinExistence type="predicted"/>
<evidence type="ECO:0000313" key="3">
    <source>
        <dbReference type="Proteomes" id="UP000597507"/>
    </source>
</evidence>
<dbReference type="AlphaFoldDB" id="A0A8J3ECR6"/>
<name>A0A8J3ECR6_9PROT</name>
<feature type="transmembrane region" description="Helical" evidence="1">
    <location>
        <begin position="67"/>
        <end position="87"/>
    </location>
</feature>
<evidence type="ECO:0000256" key="1">
    <source>
        <dbReference type="SAM" id="Phobius"/>
    </source>
</evidence>
<dbReference type="EMBL" id="BMKS01000006">
    <property type="protein sequence ID" value="GGG35601.1"/>
    <property type="molecule type" value="Genomic_DNA"/>
</dbReference>
<sequence length="96" mass="10055">MAAEIRSGMEGDPTALQLVARTAGAYLLAVLGDPETVRRMVAPGLVAAILGTGVSCTLGLDEAYRSYAMRLAFNGAMLLLFYVLPVLQQAAARLGL</sequence>
<organism evidence="2 3">
    <name type="scientific">Caldovatus sediminis</name>
    <dbReference type="NCBI Taxonomy" id="2041189"/>
    <lineage>
        <taxon>Bacteria</taxon>
        <taxon>Pseudomonadati</taxon>
        <taxon>Pseudomonadota</taxon>
        <taxon>Alphaproteobacteria</taxon>
        <taxon>Acetobacterales</taxon>
        <taxon>Roseomonadaceae</taxon>
        <taxon>Caldovatus</taxon>
    </lineage>
</organism>
<evidence type="ECO:0000313" key="2">
    <source>
        <dbReference type="EMBL" id="GGG35601.1"/>
    </source>
</evidence>
<protein>
    <submittedName>
        <fullName evidence="2">Uncharacterized protein</fullName>
    </submittedName>
</protein>
<keyword evidence="1" id="KW-1133">Transmembrane helix</keyword>